<gene>
    <name evidence="2" type="ORF">B0H67DRAFT_585454</name>
</gene>
<dbReference type="EMBL" id="JAUKUA010000005">
    <property type="protein sequence ID" value="KAK0711469.1"/>
    <property type="molecule type" value="Genomic_DNA"/>
</dbReference>
<keyword evidence="3" id="KW-1185">Reference proteome</keyword>
<feature type="region of interest" description="Disordered" evidence="1">
    <location>
        <begin position="19"/>
        <end position="84"/>
    </location>
</feature>
<evidence type="ECO:0000256" key="1">
    <source>
        <dbReference type="SAM" id="MobiDB-lite"/>
    </source>
</evidence>
<reference evidence="2" key="1">
    <citation type="submission" date="2023-06" db="EMBL/GenBank/DDBJ databases">
        <title>Genome-scale phylogeny and comparative genomics of the fungal order Sordariales.</title>
        <authorList>
            <consortium name="Lawrence Berkeley National Laboratory"/>
            <person name="Hensen N."/>
            <person name="Bonometti L."/>
            <person name="Westerberg I."/>
            <person name="Brannstrom I.O."/>
            <person name="Guillou S."/>
            <person name="Cros-Aarteil S."/>
            <person name="Calhoun S."/>
            <person name="Haridas S."/>
            <person name="Kuo A."/>
            <person name="Mondo S."/>
            <person name="Pangilinan J."/>
            <person name="Riley R."/>
            <person name="Labutti K."/>
            <person name="Andreopoulos B."/>
            <person name="Lipzen A."/>
            <person name="Chen C."/>
            <person name="Yanf M."/>
            <person name="Daum C."/>
            <person name="Ng V."/>
            <person name="Clum A."/>
            <person name="Steindorff A."/>
            <person name="Ohm R."/>
            <person name="Martin F."/>
            <person name="Silar P."/>
            <person name="Natvig D."/>
            <person name="Lalanne C."/>
            <person name="Gautier V."/>
            <person name="Ament-Velasquez S.L."/>
            <person name="Kruys A."/>
            <person name="Hutchinson M.I."/>
            <person name="Powell A.J."/>
            <person name="Barry K."/>
            <person name="Miller A.N."/>
            <person name="Grigoriev I.V."/>
            <person name="Debuchy R."/>
            <person name="Gladieux P."/>
            <person name="Thoren M.H."/>
            <person name="Johannesson H."/>
        </authorList>
    </citation>
    <scope>NUCLEOTIDE SEQUENCE</scope>
    <source>
        <strain evidence="2">SMH4607-1</strain>
    </source>
</reference>
<organism evidence="2 3">
    <name type="scientific">Lasiosphaeris hirsuta</name>
    <dbReference type="NCBI Taxonomy" id="260670"/>
    <lineage>
        <taxon>Eukaryota</taxon>
        <taxon>Fungi</taxon>
        <taxon>Dikarya</taxon>
        <taxon>Ascomycota</taxon>
        <taxon>Pezizomycotina</taxon>
        <taxon>Sordariomycetes</taxon>
        <taxon>Sordariomycetidae</taxon>
        <taxon>Sordariales</taxon>
        <taxon>Lasiosphaeriaceae</taxon>
        <taxon>Lasiosphaeris</taxon>
    </lineage>
</organism>
<protein>
    <submittedName>
        <fullName evidence="2">Uncharacterized protein</fullName>
    </submittedName>
</protein>
<sequence>MHTNGEPDGRDTRFRILLRIGTSTPPRPRGRLPRSVVSSQPAPGTLAERRGITRIPKKRGRERDTESDRDPGTRLRLVNQKTWA</sequence>
<dbReference type="Proteomes" id="UP001172102">
    <property type="component" value="Unassembled WGS sequence"/>
</dbReference>
<dbReference type="AlphaFoldDB" id="A0AA40DPP1"/>
<evidence type="ECO:0000313" key="2">
    <source>
        <dbReference type="EMBL" id="KAK0711469.1"/>
    </source>
</evidence>
<proteinExistence type="predicted"/>
<comment type="caution">
    <text evidence="2">The sequence shown here is derived from an EMBL/GenBank/DDBJ whole genome shotgun (WGS) entry which is preliminary data.</text>
</comment>
<name>A0AA40DPP1_9PEZI</name>
<accession>A0AA40DPP1</accession>
<feature type="compositionally biased region" description="Basic and acidic residues" evidence="1">
    <location>
        <begin position="61"/>
        <end position="73"/>
    </location>
</feature>
<evidence type="ECO:0000313" key="3">
    <source>
        <dbReference type="Proteomes" id="UP001172102"/>
    </source>
</evidence>